<dbReference type="InterPro" id="IPR013320">
    <property type="entry name" value="ConA-like_dom_sf"/>
</dbReference>
<evidence type="ECO:0000256" key="2">
    <source>
        <dbReference type="ARBA" id="ARBA00012758"/>
    </source>
</evidence>
<proteinExistence type="inferred from homology"/>
<evidence type="ECO:0000313" key="9">
    <source>
        <dbReference type="Proteomes" id="UP000254467"/>
    </source>
</evidence>
<dbReference type="InterPro" id="IPR013148">
    <property type="entry name" value="Glyco_hydro_32_N"/>
</dbReference>
<dbReference type="EMBL" id="UFXQ01000001">
    <property type="protein sequence ID" value="STC70158.1"/>
    <property type="molecule type" value="Genomic_DNA"/>
</dbReference>
<dbReference type="STRING" id="35756.GCA_001044155_02183"/>
<evidence type="ECO:0000256" key="4">
    <source>
        <dbReference type="ARBA" id="ARBA00023295"/>
    </source>
</evidence>
<keyword evidence="9" id="KW-1185">Reference proteome</keyword>
<dbReference type="Gene3D" id="2.60.120.560">
    <property type="entry name" value="Exo-inulinase, domain 1"/>
    <property type="match status" value="1"/>
</dbReference>
<dbReference type="SMART" id="SM00640">
    <property type="entry name" value="Glyco_32"/>
    <property type="match status" value="1"/>
</dbReference>
<evidence type="ECO:0000256" key="3">
    <source>
        <dbReference type="ARBA" id="ARBA00022801"/>
    </source>
</evidence>
<dbReference type="Pfam" id="PF00251">
    <property type="entry name" value="Glyco_hydro_32N"/>
    <property type="match status" value="1"/>
</dbReference>
<dbReference type="AlphaFoldDB" id="A0A376CR91"/>
<evidence type="ECO:0000259" key="7">
    <source>
        <dbReference type="Pfam" id="PF08244"/>
    </source>
</evidence>
<dbReference type="InterPro" id="IPR023296">
    <property type="entry name" value="Glyco_hydro_beta-prop_sf"/>
</dbReference>
<dbReference type="InterPro" id="IPR013189">
    <property type="entry name" value="Glyco_hydro_32_C"/>
</dbReference>
<organism evidence="8 9">
    <name type="scientific">Corynebacterium pilosum</name>
    <dbReference type="NCBI Taxonomy" id="35756"/>
    <lineage>
        <taxon>Bacteria</taxon>
        <taxon>Bacillati</taxon>
        <taxon>Actinomycetota</taxon>
        <taxon>Actinomycetes</taxon>
        <taxon>Mycobacteriales</taxon>
        <taxon>Corynebacteriaceae</taxon>
        <taxon>Corynebacterium</taxon>
    </lineage>
</organism>
<accession>A0A376CR91</accession>
<dbReference type="PANTHER" id="PTHR43101">
    <property type="entry name" value="BETA-FRUCTOSIDASE"/>
    <property type="match status" value="1"/>
</dbReference>
<reference evidence="8 9" key="1">
    <citation type="submission" date="2018-06" db="EMBL/GenBank/DDBJ databases">
        <authorList>
            <consortium name="Pathogen Informatics"/>
            <person name="Doyle S."/>
        </authorList>
    </citation>
    <scope>NUCLEOTIDE SEQUENCE [LARGE SCALE GENOMIC DNA]</scope>
    <source>
        <strain evidence="8 9">NCTC11862</strain>
    </source>
</reference>
<name>A0A376CR91_9CORY</name>
<dbReference type="Gene3D" id="2.115.10.20">
    <property type="entry name" value="Glycosyl hydrolase domain, family 43"/>
    <property type="match status" value="1"/>
</dbReference>
<sequence>MGNHRPANRGHLQGPDLARLVKAERYLLTSLRPELHVTAESGILEAAAGMLRDGGDWHMLYQYRPEPNGNARWGHQVSQDGPFDWVECPDVIAPKGGELNTLAGSVVAHNGGADLFFTSVTAAGTSIQIAHVDDVGTFTDVTDDPLALDPTVHRAGVVISDTKEFSRFRSPCVVPDWESNDDRDQGHEGWLMITSTGEPDSPRPVILESPDGADWTLVGAVDFVGESGLDDDAIIVAPRIIRLRDEVDQEIYDVLLATQECDGLDRSGYLIGRLERNKFHVITPFTRIDSGHDFTRPRNTNFTPGTVAEDERYLNAYIFGLFNGVGRGDDATKQTTWKKEGWANALSLPREVTLQGGKLFQVPVDGLPEAVASTRRAWFWSGLCDIPVGSSITIELVDADGNVAATITHSGDQLKLDRNFDEPATAPLHDEDEDNISVVVDGNTLEVYAGGGAVVMASRLRIESKIVELRVSDSGEAEIHSEWRRGPFD</sequence>
<keyword evidence="3 5" id="KW-0378">Hydrolase</keyword>
<evidence type="ECO:0000256" key="1">
    <source>
        <dbReference type="ARBA" id="ARBA00009902"/>
    </source>
</evidence>
<dbReference type="InterPro" id="IPR001362">
    <property type="entry name" value="Glyco_hydro_32"/>
</dbReference>
<dbReference type="GO" id="GO:0005975">
    <property type="term" value="P:carbohydrate metabolic process"/>
    <property type="evidence" value="ECO:0007669"/>
    <property type="project" value="InterPro"/>
</dbReference>
<comment type="similarity">
    <text evidence="1 5">Belongs to the glycosyl hydrolase 32 family.</text>
</comment>
<dbReference type="InterPro" id="IPR051214">
    <property type="entry name" value="GH32_Enzymes"/>
</dbReference>
<feature type="domain" description="Glycosyl hydrolase family 32 N-terminal" evidence="6">
    <location>
        <begin position="36"/>
        <end position="363"/>
    </location>
</feature>
<evidence type="ECO:0000259" key="6">
    <source>
        <dbReference type="Pfam" id="PF00251"/>
    </source>
</evidence>
<feature type="domain" description="Glycosyl hydrolase family 32 C-terminal" evidence="7">
    <location>
        <begin position="405"/>
        <end position="478"/>
    </location>
</feature>
<dbReference type="PANTHER" id="PTHR43101:SF1">
    <property type="entry name" value="BETA-FRUCTOSIDASE"/>
    <property type="match status" value="1"/>
</dbReference>
<dbReference type="SUPFAM" id="SSF49899">
    <property type="entry name" value="Concanavalin A-like lectins/glucanases"/>
    <property type="match status" value="1"/>
</dbReference>
<dbReference type="EC" id="3.2.1.26" evidence="2"/>
<evidence type="ECO:0000313" key="8">
    <source>
        <dbReference type="EMBL" id="STC70158.1"/>
    </source>
</evidence>
<gene>
    <name evidence="8" type="primary">bfrA</name>
    <name evidence="8" type="ORF">NCTC11862_01967</name>
</gene>
<dbReference type="Proteomes" id="UP000254467">
    <property type="component" value="Unassembled WGS sequence"/>
</dbReference>
<dbReference type="Pfam" id="PF08244">
    <property type="entry name" value="Glyco_hydro_32C"/>
    <property type="match status" value="1"/>
</dbReference>
<keyword evidence="4 5" id="KW-0326">Glycosidase</keyword>
<dbReference type="SUPFAM" id="SSF75005">
    <property type="entry name" value="Arabinanase/levansucrase/invertase"/>
    <property type="match status" value="1"/>
</dbReference>
<dbReference type="GO" id="GO:0004564">
    <property type="term" value="F:beta-fructofuranosidase activity"/>
    <property type="evidence" value="ECO:0007669"/>
    <property type="project" value="UniProtKB-EC"/>
</dbReference>
<protein>
    <recommendedName>
        <fullName evidence="2">beta-fructofuranosidase</fullName>
        <ecNumber evidence="2">3.2.1.26</ecNumber>
    </recommendedName>
</protein>
<evidence type="ECO:0000256" key="5">
    <source>
        <dbReference type="RuleBase" id="RU362110"/>
    </source>
</evidence>